<dbReference type="SUPFAM" id="SSF52317">
    <property type="entry name" value="Class I glutamine amidotransferase-like"/>
    <property type="match status" value="1"/>
</dbReference>
<dbReference type="InterPro" id="IPR002818">
    <property type="entry name" value="DJ-1/PfpI"/>
</dbReference>
<evidence type="ECO:0000313" key="4">
    <source>
        <dbReference type="EMBL" id="GAA2148459.1"/>
    </source>
</evidence>
<sequence>MPQIVFLLVPGVHLLDLAGPAQVFSATGDLLVDAHQGGHGDGPHGTTPPRYRLAYVAEQDAVTSAQGLTVQAATAWPALGPGDIVVVPGWRWRTGDPHAAAVAAATARRLAARHARGGLVASVCAGAFALGDAGLLAGRPCTTHHEIQDDLARRHPRATVVPDVLYVTDDRVVTSAGIASGIDLALHLVAARHGPGTAARVARSMVVYARRNGDEPQASAMLRHRAHLSDTVHRAQDLIDARYTAPLPLAGLAAATGVSERTLTRRFAAATGLSPLRYQQELRLEHAEHLIGQGATTDAAARAVGFTDARMLRRLRAQPRPAAADTRAPAR</sequence>
<evidence type="ECO:0000256" key="1">
    <source>
        <dbReference type="ARBA" id="ARBA00023015"/>
    </source>
</evidence>
<dbReference type="EMBL" id="BAAAMR010000049">
    <property type="protein sequence ID" value="GAA2148459.1"/>
    <property type="molecule type" value="Genomic_DNA"/>
</dbReference>
<dbReference type="SMART" id="SM00342">
    <property type="entry name" value="HTH_ARAC"/>
    <property type="match status" value="1"/>
</dbReference>
<name>A0ABP5LJR1_9ACTN</name>
<dbReference type="InterPro" id="IPR018060">
    <property type="entry name" value="HTH_AraC"/>
</dbReference>
<evidence type="ECO:0000259" key="3">
    <source>
        <dbReference type="PROSITE" id="PS01124"/>
    </source>
</evidence>
<dbReference type="PROSITE" id="PS01124">
    <property type="entry name" value="HTH_ARAC_FAMILY_2"/>
    <property type="match status" value="1"/>
</dbReference>
<dbReference type="PANTHER" id="PTHR43130:SF3">
    <property type="entry name" value="HTH-TYPE TRANSCRIPTIONAL REGULATOR RV1931C"/>
    <property type="match status" value="1"/>
</dbReference>
<organism evidence="4 5">
    <name type="scientific">Actinomadura napierensis</name>
    <dbReference type="NCBI Taxonomy" id="267854"/>
    <lineage>
        <taxon>Bacteria</taxon>
        <taxon>Bacillati</taxon>
        <taxon>Actinomycetota</taxon>
        <taxon>Actinomycetes</taxon>
        <taxon>Streptosporangiales</taxon>
        <taxon>Thermomonosporaceae</taxon>
        <taxon>Actinomadura</taxon>
    </lineage>
</organism>
<feature type="domain" description="HTH araC/xylS-type" evidence="3">
    <location>
        <begin position="233"/>
        <end position="314"/>
    </location>
</feature>
<dbReference type="PANTHER" id="PTHR43130">
    <property type="entry name" value="ARAC-FAMILY TRANSCRIPTIONAL REGULATOR"/>
    <property type="match status" value="1"/>
</dbReference>
<dbReference type="Gene3D" id="3.40.50.880">
    <property type="match status" value="1"/>
</dbReference>
<proteinExistence type="predicted"/>
<keyword evidence="2" id="KW-0804">Transcription</keyword>
<dbReference type="CDD" id="cd03137">
    <property type="entry name" value="GATase1_AraC_1"/>
    <property type="match status" value="1"/>
</dbReference>
<dbReference type="InterPro" id="IPR009057">
    <property type="entry name" value="Homeodomain-like_sf"/>
</dbReference>
<evidence type="ECO:0000256" key="2">
    <source>
        <dbReference type="ARBA" id="ARBA00023163"/>
    </source>
</evidence>
<dbReference type="SUPFAM" id="SSF46689">
    <property type="entry name" value="Homeodomain-like"/>
    <property type="match status" value="1"/>
</dbReference>
<comment type="caution">
    <text evidence="4">The sequence shown here is derived from an EMBL/GenBank/DDBJ whole genome shotgun (WGS) entry which is preliminary data.</text>
</comment>
<dbReference type="InterPro" id="IPR052158">
    <property type="entry name" value="INH-QAR"/>
</dbReference>
<dbReference type="Gene3D" id="1.10.10.60">
    <property type="entry name" value="Homeodomain-like"/>
    <property type="match status" value="1"/>
</dbReference>
<dbReference type="RefSeq" id="WP_344272037.1">
    <property type="nucleotide sequence ID" value="NZ_BAAAMR010000049.1"/>
</dbReference>
<keyword evidence="1" id="KW-0805">Transcription regulation</keyword>
<accession>A0ABP5LJR1</accession>
<dbReference type="Pfam" id="PF12833">
    <property type="entry name" value="HTH_18"/>
    <property type="match status" value="1"/>
</dbReference>
<protein>
    <submittedName>
        <fullName evidence="4">Helix-turn-helix domain-containing protein</fullName>
    </submittedName>
</protein>
<evidence type="ECO:0000313" key="5">
    <source>
        <dbReference type="Proteomes" id="UP001501020"/>
    </source>
</evidence>
<dbReference type="Proteomes" id="UP001501020">
    <property type="component" value="Unassembled WGS sequence"/>
</dbReference>
<keyword evidence="5" id="KW-1185">Reference proteome</keyword>
<dbReference type="Pfam" id="PF01965">
    <property type="entry name" value="DJ-1_PfpI"/>
    <property type="match status" value="1"/>
</dbReference>
<reference evidence="5" key="1">
    <citation type="journal article" date="2019" name="Int. J. Syst. Evol. Microbiol.">
        <title>The Global Catalogue of Microorganisms (GCM) 10K type strain sequencing project: providing services to taxonomists for standard genome sequencing and annotation.</title>
        <authorList>
            <consortium name="The Broad Institute Genomics Platform"/>
            <consortium name="The Broad Institute Genome Sequencing Center for Infectious Disease"/>
            <person name="Wu L."/>
            <person name="Ma J."/>
        </authorList>
    </citation>
    <scope>NUCLEOTIDE SEQUENCE [LARGE SCALE GENOMIC DNA]</scope>
    <source>
        <strain evidence="5">JCM 13850</strain>
    </source>
</reference>
<dbReference type="InterPro" id="IPR029062">
    <property type="entry name" value="Class_I_gatase-like"/>
</dbReference>
<gene>
    <name evidence="4" type="ORF">GCM10009727_51380</name>
</gene>